<evidence type="ECO:0000313" key="1">
    <source>
        <dbReference type="EMBL" id="RAH66056.1"/>
    </source>
</evidence>
<protein>
    <submittedName>
        <fullName evidence="1">Uncharacterized protein</fullName>
    </submittedName>
</protein>
<dbReference type="Proteomes" id="UP000249661">
    <property type="component" value="Unassembled WGS sequence"/>
</dbReference>
<reference evidence="1" key="1">
    <citation type="submission" date="2018-02" db="EMBL/GenBank/DDBJ databases">
        <title>The genomes of Aspergillus section Nigri reveals drivers in fungal speciation.</title>
        <authorList>
            <consortium name="DOE Joint Genome Institute"/>
            <person name="Vesth T.C."/>
            <person name="Nybo J."/>
            <person name="Theobald S."/>
            <person name="Brandl J."/>
            <person name="Frisvad J.C."/>
            <person name="Nielsen K.F."/>
            <person name="Lyhne E.K."/>
            <person name="Kogle M.E."/>
            <person name="Kuo A."/>
            <person name="Riley R."/>
            <person name="Clum A."/>
            <person name="Nolan M."/>
            <person name="Lipzen A."/>
            <person name="Salamov A."/>
            <person name="Henrissat B."/>
            <person name="Wiebenga A."/>
            <person name="De vries R.P."/>
            <person name="Grigoriev I.V."/>
            <person name="Mortensen U.H."/>
            <person name="Andersen M.R."/>
            <person name="Baker S.E."/>
        </authorList>
    </citation>
    <scope>NUCLEOTIDE SEQUENCE</scope>
    <source>
        <strain evidence="1">CBS 121060</strain>
    </source>
</reference>
<gene>
    <name evidence="1" type="ORF">BO66DRAFT_190644</name>
</gene>
<keyword evidence="2" id="KW-1185">Reference proteome</keyword>
<name>A0ACD1GXR2_9EURO</name>
<sequence>MSAVAFYSWKEVYFQRRRSVRASQPVPLSGIFLWIKFMLACMAILNRSSHFCLILSTKPLAESTHK</sequence>
<evidence type="ECO:0000313" key="2">
    <source>
        <dbReference type="Proteomes" id="UP000249661"/>
    </source>
</evidence>
<organism evidence="1 2">
    <name type="scientific">Aspergillus aculeatinus CBS 121060</name>
    <dbReference type="NCBI Taxonomy" id="1448322"/>
    <lineage>
        <taxon>Eukaryota</taxon>
        <taxon>Fungi</taxon>
        <taxon>Dikarya</taxon>
        <taxon>Ascomycota</taxon>
        <taxon>Pezizomycotina</taxon>
        <taxon>Eurotiomycetes</taxon>
        <taxon>Eurotiomycetidae</taxon>
        <taxon>Eurotiales</taxon>
        <taxon>Aspergillaceae</taxon>
        <taxon>Aspergillus</taxon>
        <taxon>Aspergillus subgen. Circumdati</taxon>
    </lineage>
</organism>
<dbReference type="EMBL" id="KZ824986">
    <property type="protein sequence ID" value="RAH66056.1"/>
    <property type="molecule type" value="Genomic_DNA"/>
</dbReference>
<proteinExistence type="predicted"/>
<accession>A0ACD1GXR2</accession>